<dbReference type="EMBL" id="CAJFDI010000006">
    <property type="protein sequence ID" value="CAD5234111.1"/>
    <property type="molecule type" value="Genomic_DNA"/>
</dbReference>
<reference evidence="2" key="2">
    <citation type="submission" date="2020-09" db="EMBL/GenBank/DDBJ databases">
        <authorList>
            <person name="Kikuchi T."/>
        </authorList>
    </citation>
    <scope>NUCLEOTIDE SEQUENCE</scope>
    <source>
        <strain evidence="2">Ka4C1</strain>
    </source>
</reference>
<evidence type="ECO:0000313" key="4">
    <source>
        <dbReference type="Proteomes" id="UP000659654"/>
    </source>
</evidence>
<evidence type="ECO:0000313" key="3">
    <source>
        <dbReference type="Proteomes" id="UP000095284"/>
    </source>
</evidence>
<dbReference type="WBParaSite" id="BXY_1397700.1">
    <property type="protein sequence ID" value="BXY_1397700.1"/>
    <property type="gene ID" value="BXY_1397700"/>
</dbReference>
<sequence length="313" mass="35987">MRILVWQRDDASSDWSEWSDCDRSLTRTRWRNCSSCNPRRERVPCISKTSLSEEFPQELLNTEFEPKQVAQTFEDARRFKAAGVRRSDDHEGSLFGDNDYNHQDEVSYFGPPHKVETSGFIQSEDIIHPQPNIFNIQSNIKKIRPEEEKRGSGRTSDLPAKESFELDPNEAAPFAPLKPDDLDFLNGLDSGEMKQLKDAQNEAEKEANREVRGFRNEEQPEDITLQEIRREGLNIRRIDNKKRHEYDREEHKTQGEVSKDDFETKKEELDENGCNPRVKCCPVSSGATLKGCIIGFRTTENGAKATCLTDNCI</sequence>
<feature type="region of interest" description="Disordered" evidence="1">
    <location>
        <begin position="143"/>
        <end position="162"/>
    </location>
</feature>
<gene>
    <name evidence="2" type="ORF">BXYJ_LOCUS14202</name>
</gene>
<dbReference type="AlphaFoldDB" id="A0A1I7SLP4"/>
<dbReference type="Proteomes" id="UP000582659">
    <property type="component" value="Unassembled WGS sequence"/>
</dbReference>
<keyword evidence="4" id="KW-1185">Reference proteome</keyword>
<feature type="compositionally biased region" description="Basic and acidic residues" evidence="1">
    <location>
        <begin position="197"/>
        <end position="218"/>
    </location>
</feature>
<dbReference type="Proteomes" id="UP000659654">
    <property type="component" value="Unassembled WGS sequence"/>
</dbReference>
<reference evidence="5" key="1">
    <citation type="submission" date="2016-11" db="UniProtKB">
        <authorList>
            <consortium name="WormBaseParasite"/>
        </authorList>
    </citation>
    <scope>IDENTIFICATION</scope>
</reference>
<organism evidence="3 5">
    <name type="scientific">Bursaphelenchus xylophilus</name>
    <name type="common">Pinewood nematode worm</name>
    <name type="synonym">Aphelenchoides xylophilus</name>
    <dbReference type="NCBI Taxonomy" id="6326"/>
    <lineage>
        <taxon>Eukaryota</taxon>
        <taxon>Metazoa</taxon>
        <taxon>Ecdysozoa</taxon>
        <taxon>Nematoda</taxon>
        <taxon>Chromadorea</taxon>
        <taxon>Rhabditida</taxon>
        <taxon>Tylenchina</taxon>
        <taxon>Tylenchomorpha</taxon>
        <taxon>Aphelenchoidea</taxon>
        <taxon>Aphelenchoididae</taxon>
        <taxon>Bursaphelenchus</taxon>
    </lineage>
</organism>
<evidence type="ECO:0000313" key="2">
    <source>
        <dbReference type="EMBL" id="CAD5234111.1"/>
    </source>
</evidence>
<dbReference type="EMBL" id="CAJFCV020000006">
    <property type="protein sequence ID" value="CAG9129692.1"/>
    <property type="molecule type" value="Genomic_DNA"/>
</dbReference>
<evidence type="ECO:0000313" key="5">
    <source>
        <dbReference type="WBParaSite" id="BXY_1397700.1"/>
    </source>
</evidence>
<accession>A0A1I7SLP4</accession>
<dbReference type="OrthoDB" id="10608874at2759"/>
<protein>
    <submittedName>
        <fullName evidence="2">(pine wood nematode) hypothetical protein</fullName>
    </submittedName>
</protein>
<evidence type="ECO:0000256" key="1">
    <source>
        <dbReference type="SAM" id="MobiDB-lite"/>
    </source>
</evidence>
<feature type="region of interest" description="Disordered" evidence="1">
    <location>
        <begin position="197"/>
        <end position="219"/>
    </location>
</feature>
<dbReference type="Proteomes" id="UP000095284">
    <property type="component" value="Unplaced"/>
</dbReference>
<feature type="region of interest" description="Disordered" evidence="1">
    <location>
        <begin position="245"/>
        <end position="268"/>
    </location>
</feature>
<name>A0A1I7SLP4_BURXY</name>
<proteinExistence type="predicted"/>